<accession>A0A371CVZ2</accession>
<evidence type="ECO:0000313" key="1">
    <source>
        <dbReference type="EMBL" id="RDX44446.1"/>
    </source>
</evidence>
<dbReference type="EMBL" id="KZ857449">
    <property type="protein sequence ID" value="RDX44446.1"/>
    <property type="molecule type" value="Genomic_DNA"/>
</dbReference>
<protein>
    <submittedName>
        <fullName evidence="1">Uncharacterized protein</fullName>
    </submittedName>
</protein>
<dbReference type="OrthoDB" id="2685129at2759"/>
<sequence length="102" mass="11688">SPWCHAGCDAVETAHHVFVVCPVFDRFRQSALRDVVLRVTSALFSDSSEVWPQYTSRYYLGTMPPLQSIIRFPDTLDGRRLLTRVVQAWHLASIRLASRIWG</sequence>
<feature type="non-terminal residue" evidence="1">
    <location>
        <position position="102"/>
    </location>
</feature>
<dbReference type="Proteomes" id="UP000256964">
    <property type="component" value="Unassembled WGS sequence"/>
</dbReference>
<reference evidence="1 2" key="1">
    <citation type="journal article" date="2018" name="Biotechnol. Biofuels">
        <title>Integrative visual omics of the white-rot fungus Polyporus brumalis exposes the biotechnological potential of its oxidative enzymes for delignifying raw plant biomass.</title>
        <authorList>
            <person name="Miyauchi S."/>
            <person name="Rancon A."/>
            <person name="Drula E."/>
            <person name="Hage H."/>
            <person name="Chaduli D."/>
            <person name="Favel A."/>
            <person name="Grisel S."/>
            <person name="Henrissat B."/>
            <person name="Herpoel-Gimbert I."/>
            <person name="Ruiz-Duenas F.J."/>
            <person name="Chevret D."/>
            <person name="Hainaut M."/>
            <person name="Lin J."/>
            <person name="Wang M."/>
            <person name="Pangilinan J."/>
            <person name="Lipzen A."/>
            <person name="Lesage-Meessen L."/>
            <person name="Navarro D."/>
            <person name="Riley R."/>
            <person name="Grigoriev I.V."/>
            <person name="Zhou S."/>
            <person name="Raouche S."/>
            <person name="Rosso M.N."/>
        </authorList>
    </citation>
    <scope>NUCLEOTIDE SEQUENCE [LARGE SCALE GENOMIC DNA]</scope>
    <source>
        <strain evidence="1 2">BRFM 1820</strain>
    </source>
</reference>
<name>A0A371CVZ2_9APHY</name>
<gene>
    <name evidence="1" type="ORF">OH76DRAFT_1326899</name>
</gene>
<keyword evidence="2" id="KW-1185">Reference proteome</keyword>
<organism evidence="1 2">
    <name type="scientific">Lentinus brumalis</name>
    <dbReference type="NCBI Taxonomy" id="2498619"/>
    <lineage>
        <taxon>Eukaryota</taxon>
        <taxon>Fungi</taxon>
        <taxon>Dikarya</taxon>
        <taxon>Basidiomycota</taxon>
        <taxon>Agaricomycotina</taxon>
        <taxon>Agaricomycetes</taxon>
        <taxon>Polyporales</taxon>
        <taxon>Polyporaceae</taxon>
        <taxon>Lentinus</taxon>
    </lineage>
</organism>
<feature type="non-terminal residue" evidence="1">
    <location>
        <position position="1"/>
    </location>
</feature>
<dbReference type="AlphaFoldDB" id="A0A371CVZ2"/>
<proteinExistence type="predicted"/>
<evidence type="ECO:0000313" key="2">
    <source>
        <dbReference type="Proteomes" id="UP000256964"/>
    </source>
</evidence>